<dbReference type="GO" id="GO:0004521">
    <property type="term" value="F:RNA endonuclease activity"/>
    <property type="evidence" value="ECO:0007669"/>
    <property type="project" value="InterPro"/>
</dbReference>
<gene>
    <name evidence="8" type="ORF">ATO10_02795</name>
</gene>
<dbReference type="InterPro" id="IPR005229">
    <property type="entry name" value="YicC/YloC-like"/>
</dbReference>
<evidence type="ECO:0000313" key="9">
    <source>
        <dbReference type="Proteomes" id="UP000024836"/>
    </source>
</evidence>
<comment type="cofactor">
    <cofactor evidence="1">
        <name>a divalent metal cation</name>
        <dbReference type="ChEBI" id="CHEBI:60240"/>
    </cofactor>
</comment>
<evidence type="ECO:0000256" key="2">
    <source>
        <dbReference type="ARBA" id="ARBA00022722"/>
    </source>
</evidence>
<evidence type="ECO:0008006" key="10">
    <source>
        <dbReference type="Google" id="ProtNLM"/>
    </source>
</evidence>
<dbReference type="PATRIC" id="fig|1461693.3.peg.579"/>
<evidence type="ECO:0000256" key="3">
    <source>
        <dbReference type="ARBA" id="ARBA00022759"/>
    </source>
</evidence>
<dbReference type="Proteomes" id="UP000024836">
    <property type="component" value="Unassembled WGS sequence"/>
</dbReference>
<dbReference type="EMBL" id="AQQY01000001">
    <property type="protein sequence ID" value="KCV83653.1"/>
    <property type="molecule type" value="Genomic_DNA"/>
</dbReference>
<evidence type="ECO:0000256" key="5">
    <source>
        <dbReference type="ARBA" id="ARBA00035648"/>
    </source>
</evidence>
<evidence type="ECO:0000259" key="6">
    <source>
        <dbReference type="Pfam" id="PF03755"/>
    </source>
</evidence>
<evidence type="ECO:0000256" key="1">
    <source>
        <dbReference type="ARBA" id="ARBA00001968"/>
    </source>
</evidence>
<dbReference type="InterPro" id="IPR013551">
    <property type="entry name" value="YicC-like_C"/>
</dbReference>
<dbReference type="Pfam" id="PF03755">
    <property type="entry name" value="YicC-like_N"/>
    <property type="match status" value="1"/>
</dbReference>
<keyword evidence="3" id="KW-0255">Endonuclease</keyword>
<comment type="caution">
    <text evidence="8">The sequence shown here is derived from an EMBL/GenBank/DDBJ whole genome shotgun (WGS) entry which is preliminary data.</text>
</comment>
<dbReference type="PANTHER" id="PTHR30636:SF3">
    <property type="entry name" value="UPF0701 PROTEIN YICC"/>
    <property type="match status" value="1"/>
</dbReference>
<name>A0A058ZQ14_9RHOB</name>
<feature type="domain" description="Endoribonuclease YicC-like C-terminal" evidence="7">
    <location>
        <begin position="180"/>
        <end position="296"/>
    </location>
</feature>
<keyword evidence="4" id="KW-0378">Hydrolase</keyword>
<keyword evidence="2" id="KW-0540">Nuclease</keyword>
<evidence type="ECO:0000259" key="7">
    <source>
        <dbReference type="Pfam" id="PF08340"/>
    </source>
</evidence>
<dbReference type="AlphaFoldDB" id="A0A058ZQ14"/>
<dbReference type="PANTHER" id="PTHR30636">
    <property type="entry name" value="UPF0701 PROTEIN YICC"/>
    <property type="match status" value="1"/>
</dbReference>
<dbReference type="NCBIfam" id="TIGR00255">
    <property type="entry name" value="YicC/YloC family endoribonuclease"/>
    <property type="match status" value="1"/>
</dbReference>
<evidence type="ECO:0000313" key="8">
    <source>
        <dbReference type="EMBL" id="KCV83653.1"/>
    </source>
</evidence>
<feature type="domain" description="Endoribonuclease YicC-like N-terminal" evidence="6">
    <location>
        <begin position="2"/>
        <end position="159"/>
    </location>
</feature>
<proteinExistence type="inferred from homology"/>
<dbReference type="OrthoDB" id="9771229at2"/>
<comment type="similarity">
    <text evidence="5">Belongs to the YicC/YloC family.</text>
</comment>
<evidence type="ECO:0000256" key="4">
    <source>
        <dbReference type="ARBA" id="ARBA00022801"/>
    </source>
</evidence>
<keyword evidence="9" id="KW-1185">Reference proteome</keyword>
<dbReference type="GO" id="GO:0016787">
    <property type="term" value="F:hydrolase activity"/>
    <property type="evidence" value="ECO:0007669"/>
    <property type="project" value="UniProtKB-KW"/>
</dbReference>
<accession>A0A058ZQ14</accession>
<dbReference type="STRING" id="1461693.ATO10_02795"/>
<sequence>MVNSMTGFAALSGAGQGYRWNWELRSVNGKGLDLRLRMPDWIAGLEQAVRADLGKAVGRGSVTLNLRVSRDEVSAATAIDEDALRANLNALAHIEQVAAAQGMQLAPTRAADILALRGVVQAASGEEDSAPLKAALLAELPKLISGFNEMRANEGAALNTVLMGHLTTIEDLVRQAMDAAEARKDAMSDTLRGNLARVMDNADGADADRVAQELALIAVKSDIREELDRLEAHVLAARALLGKSGPIGRKLDFLMQEFNREANTLCSKSQDSALTRIGLDLKATIDQMREQVQNVE</sequence>
<reference evidence="8 9" key="1">
    <citation type="submission" date="2013-04" db="EMBL/GenBank/DDBJ databases">
        <title>Shimia sp. 22II-S11-Z10 Genome Sequencing.</title>
        <authorList>
            <person name="Lai Q."/>
            <person name="Li G."/>
            <person name="Shao Z."/>
        </authorList>
    </citation>
    <scope>NUCLEOTIDE SEQUENCE [LARGE SCALE GENOMIC DNA]</scope>
    <source>
        <strain evidence="9">22II-S11-Z10</strain>
    </source>
</reference>
<dbReference type="eggNOG" id="COG1561">
    <property type="taxonomic scope" value="Bacteria"/>
</dbReference>
<protein>
    <recommendedName>
        <fullName evidence="10">YicC family protein</fullName>
    </recommendedName>
</protein>
<dbReference type="InterPro" id="IPR013527">
    <property type="entry name" value="YicC-like_N"/>
</dbReference>
<dbReference type="Pfam" id="PF08340">
    <property type="entry name" value="YicC-like_C"/>
    <property type="match status" value="1"/>
</dbReference>
<organism evidence="8 9">
    <name type="scientific">Actibacterium atlanticum</name>
    <dbReference type="NCBI Taxonomy" id="1461693"/>
    <lineage>
        <taxon>Bacteria</taxon>
        <taxon>Pseudomonadati</taxon>
        <taxon>Pseudomonadota</taxon>
        <taxon>Alphaproteobacteria</taxon>
        <taxon>Rhodobacterales</taxon>
        <taxon>Roseobacteraceae</taxon>
        <taxon>Actibacterium</taxon>
    </lineage>
</organism>